<feature type="compositionally biased region" description="Basic and acidic residues" evidence="1">
    <location>
        <begin position="27"/>
        <end position="42"/>
    </location>
</feature>
<keyword evidence="2" id="KW-0732">Signal</keyword>
<name>A0A4Z2IHK9_9TELE</name>
<organism evidence="3 4">
    <name type="scientific">Liparis tanakae</name>
    <name type="common">Tanaka's snailfish</name>
    <dbReference type="NCBI Taxonomy" id="230148"/>
    <lineage>
        <taxon>Eukaryota</taxon>
        <taxon>Metazoa</taxon>
        <taxon>Chordata</taxon>
        <taxon>Craniata</taxon>
        <taxon>Vertebrata</taxon>
        <taxon>Euteleostomi</taxon>
        <taxon>Actinopterygii</taxon>
        <taxon>Neopterygii</taxon>
        <taxon>Teleostei</taxon>
        <taxon>Neoteleostei</taxon>
        <taxon>Acanthomorphata</taxon>
        <taxon>Eupercaria</taxon>
        <taxon>Perciformes</taxon>
        <taxon>Cottioidei</taxon>
        <taxon>Cottales</taxon>
        <taxon>Liparidae</taxon>
        <taxon>Liparis</taxon>
    </lineage>
</organism>
<dbReference type="EMBL" id="SRLO01000086">
    <property type="protein sequence ID" value="TNN77175.1"/>
    <property type="molecule type" value="Genomic_DNA"/>
</dbReference>
<gene>
    <name evidence="3" type="ORF">EYF80_012644</name>
</gene>
<comment type="caution">
    <text evidence="3">The sequence shown here is derived from an EMBL/GenBank/DDBJ whole genome shotgun (WGS) entry which is preliminary data.</text>
</comment>
<evidence type="ECO:0000256" key="1">
    <source>
        <dbReference type="SAM" id="MobiDB-lite"/>
    </source>
</evidence>
<evidence type="ECO:0000256" key="2">
    <source>
        <dbReference type="SAM" id="SignalP"/>
    </source>
</evidence>
<feature type="chain" id="PRO_5021454997" evidence="2">
    <location>
        <begin position="22"/>
        <end position="79"/>
    </location>
</feature>
<evidence type="ECO:0000313" key="3">
    <source>
        <dbReference type="EMBL" id="TNN77175.1"/>
    </source>
</evidence>
<keyword evidence="4" id="KW-1185">Reference proteome</keyword>
<dbReference type="Proteomes" id="UP000314294">
    <property type="component" value="Unassembled WGS sequence"/>
</dbReference>
<evidence type="ECO:0000313" key="4">
    <source>
        <dbReference type="Proteomes" id="UP000314294"/>
    </source>
</evidence>
<sequence length="79" mass="8932">MGAFLTFFPSLFLWDFGGGRAIEEEKKDGAVVHSSRERRDSNDAQSNSIADWSELRDYRLKVKIFQLGAKIAALRNALL</sequence>
<reference evidence="3 4" key="1">
    <citation type="submission" date="2019-03" db="EMBL/GenBank/DDBJ databases">
        <title>First draft genome of Liparis tanakae, snailfish: a comprehensive survey of snailfish specific genes.</title>
        <authorList>
            <person name="Kim W."/>
            <person name="Song I."/>
            <person name="Jeong J.-H."/>
            <person name="Kim D."/>
            <person name="Kim S."/>
            <person name="Ryu S."/>
            <person name="Song J.Y."/>
            <person name="Lee S.K."/>
        </authorList>
    </citation>
    <scope>NUCLEOTIDE SEQUENCE [LARGE SCALE GENOMIC DNA]</scope>
    <source>
        <tissue evidence="3">Muscle</tissue>
    </source>
</reference>
<protein>
    <submittedName>
        <fullName evidence="3">Uncharacterized protein</fullName>
    </submittedName>
</protein>
<accession>A0A4Z2IHK9</accession>
<feature type="signal peptide" evidence="2">
    <location>
        <begin position="1"/>
        <end position="21"/>
    </location>
</feature>
<proteinExistence type="predicted"/>
<feature type="region of interest" description="Disordered" evidence="1">
    <location>
        <begin position="27"/>
        <end position="47"/>
    </location>
</feature>
<dbReference type="AlphaFoldDB" id="A0A4Z2IHK9"/>